<dbReference type="GO" id="GO:0000407">
    <property type="term" value="C:phagophore assembly site"/>
    <property type="evidence" value="ECO:0007669"/>
    <property type="project" value="TreeGrafter"/>
</dbReference>
<gene>
    <name evidence="5" type="primary">ATG6</name>
    <name evidence="5" type="ORF">HK103_007202</name>
</gene>
<dbReference type="Gene3D" id="1.10.418.40">
    <property type="entry name" value="Autophagy protein 6/Beclin 1"/>
    <property type="match status" value="1"/>
</dbReference>
<dbReference type="GO" id="GO:0000423">
    <property type="term" value="P:mitophagy"/>
    <property type="evidence" value="ECO:0007669"/>
    <property type="project" value="TreeGrafter"/>
</dbReference>
<dbReference type="Proteomes" id="UP001210925">
    <property type="component" value="Unassembled WGS sequence"/>
</dbReference>
<accession>A0AAD5UD92</accession>
<name>A0AAD5UD92_9FUNG</name>
<reference evidence="5" key="1">
    <citation type="submission" date="2020-05" db="EMBL/GenBank/DDBJ databases">
        <title>Phylogenomic resolution of chytrid fungi.</title>
        <authorList>
            <person name="Stajich J.E."/>
            <person name="Amses K."/>
            <person name="Simmons R."/>
            <person name="Seto K."/>
            <person name="Myers J."/>
            <person name="Bonds A."/>
            <person name="Quandt C.A."/>
            <person name="Barry K."/>
            <person name="Liu P."/>
            <person name="Grigoriev I."/>
            <person name="Longcore J.E."/>
            <person name="James T.Y."/>
        </authorList>
    </citation>
    <scope>NUCLEOTIDE SEQUENCE</scope>
    <source>
        <strain evidence="5">PLAUS21</strain>
    </source>
</reference>
<sequence>MEPQPIPETTRGHLSHRLSIANKLFKLISEETDIDNPMCDECSQEFVAALEKKIHDLKKEQALYDQFLKNNPETKVAKNDVELLKRRYDKAKELLIQMEAEREAIDLEFEKYEQELQELELQEQEYWRQLNSLEMEIQEHQDDLVSVNNQFELANSRLEVLSKTNVFNDTFRIWHDGPFGTINGLRLGRLPTRMVEWPEINAAIGQTALLLDTIAQRLNFTFSSYRIIPLGSFSKIEKLDGDLSVYELHGSSDFTGMLFWNRRFDLGLIAFLQCLKELGDYAESKDGRYKLPYKYILLTKDKQRSDRRLLHQVAVQPR</sequence>
<comment type="similarity">
    <text evidence="1">Belongs to the beclin family.</text>
</comment>
<comment type="caution">
    <text evidence="5">The sequence shown here is derived from an EMBL/GenBank/DDBJ whole genome shotgun (WGS) entry which is preliminary data.</text>
</comment>
<dbReference type="InterPro" id="IPR041691">
    <property type="entry name" value="Atg6/beclin_CC"/>
</dbReference>
<dbReference type="GO" id="GO:0045324">
    <property type="term" value="P:late endosome to vacuole transport"/>
    <property type="evidence" value="ECO:0007669"/>
    <property type="project" value="TreeGrafter"/>
</dbReference>
<dbReference type="Pfam" id="PF17675">
    <property type="entry name" value="APG6_N"/>
    <property type="match status" value="1"/>
</dbReference>
<feature type="domain" description="Atg6 BARA" evidence="3">
    <location>
        <begin position="161"/>
        <end position="295"/>
    </location>
</feature>
<evidence type="ECO:0000313" key="5">
    <source>
        <dbReference type="EMBL" id="KAJ3254408.1"/>
    </source>
</evidence>
<evidence type="ECO:0000259" key="3">
    <source>
        <dbReference type="Pfam" id="PF04111"/>
    </source>
</evidence>
<evidence type="ECO:0000256" key="1">
    <source>
        <dbReference type="ARBA" id="ARBA00005965"/>
    </source>
</evidence>
<dbReference type="InterPro" id="IPR040455">
    <property type="entry name" value="Atg6_BARA"/>
</dbReference>
<dbReference type="GO" id="GO:0000045">
    <property type="term" value="P:autophagosome assembly"/>
    <property type="evidence" value="ECO:0007669"/>
    <property type="project" value="TreeGrafter"/>
</dbReference>
<dbReference type="GO" id="GO:0006995">
    <property type="term" value="P:cellular response to nitrogen starvation"/>
    <property type="evidence" value="ECO:0007669"/>
    <property type="project" value="TreeGrafter"/>
</dbReference>
<keyword evidence="6" id="KW-1185">Reference proteome</keyword>
<feature type="domain" description="Atg6/beclin coiled-coil" evidence="4">
    <location>
        <begin position="37"/>
        <end position="158"/>
    </location>
</feature>
<keyword evidence="2" id="KW-0175">Coiled coil</keyword>
<dbReference type="AlphaFoldDB" id="A0AAD5UD92"/>
<dbReference type="InterPro" id="IPR007243">
    <property type="entry name" value="Atg6/Beclin"/>
</dbReference>
<dbReference type="GO" id="GO:0034272">
    <property type="term" value="C:phosphatidylinositol 3-kinase complex, class III, type II"/>
    <property type="evidence" value="ECO:0007669"/>
    <property type="project" value="TreeGrafter"/>
</dbReference>
<evidence type="ECO:0000313" key="6">
    <source>
        <dbReference type="Proteomes" id="UP001210925"/>
    </source>
</evidence>
<dbReference type="PANTHER" id="PTHR12768:SF4">
    <property type="entry name" value="BECLIN-1"/>
    <property type="match status" value="1"/>
</dbReference>
<dbReference type="PANTHER" id="PTHR12768">
    <property type="entry name" value="BECLIN 1"/>
    <property type="match status" value="1"/>
</dbReference>
<dbReference type="GO" id="GO:0043548">
    <property type="term" value="F:phosphatidylinositol 3-kinase binding"/>
    <property type="evidence" value="ECO:0007669"/>
    <property type="project" value="TreeGrafter"/>
</dbReference>
<dbReference type="Pfam" id="PF04111">
    <property type="entry name" value="APG6"/>
    <property type="match status" value="1"/>
</dbReference>
<organism evidence="5 6">
    <name type="scientific">Boothiomyces macroporosus</name>
    <dbReference type="NCBI Taxonomy" id="261099"/>
    <lineage>
        <taxon>Eukaryota</taxon>
        <taxon>Fungi</taxon>
        <taxon>Fungi incertae sedis</taxon>
        <taxon>Chytridiomycota</taxon>
        <taxon>Chytridiomycota incertae sedis</taxon>
        <taxon>Chytridiomycetes</taxon>
        <taxon>Rhizophydiales</taxon>
        <taxon>Terramycetaceae</taxon>
        <taxon>Boothiomyces</taxon>
    </lineage>
</organism>
<evidence type="ECO:0000259" key="4">
    <source>
        <dbReference type="Pfam" id="PF17675"/>
    </source>
</evidence>
<dbReference type="GO" id="GO:0030674">
    <property type="term" value="F:protein-macromolecule adaptor activity"/>
    <property type="evidence" value="ECO:0007669"/>
    <property type="project" value="TreeGrafter"/>
</dbReference>
<dbReference type="GO" id="GO:0034271">
    <property type="term" value="C:phosphatidylinositol 3-kinase complex, class III, type I"/>
    <property type="evidence" value="ECO:0007669"/>
    <property type="project" value="TreeGrafter"/>
</dbReference>
<dbReference type="InterPro" id="IPR038274">
    <property type="entry name" value="Atg6/Beclin_C_sf"/>
</dbReference>
<evidence type="ECO:0000256" key="2">
    <source>
        <dbReference type="SAM" id="Coils"/>
    </source>
</evidence>
<proteinExistence type="inferred from homology"/>
<protein>
    <submittedName>
        <fullName evidence="5">Autophagy protein 6</fullName>
    </submittedName>
</protein>
<dbReference type="EMBL" id="JADGKB010000086">
    <property type="protein sequence ID" value="KAJ3254408.1"/>
    <property type="molecule type" value="Genomic_DNA"/>
</dbReference>
<feature type="coiled-coil region" evidence="2">
    <location>
        <begin position="74"/>
        <end position="157"/>
    </location>
</feature>